<proteinExistence type="predicted"/>
<organism evidence="1 2">
    <name type="scientific">Corchorus olitorius</name>
    <dbReference type="NCBI Taxonomy" id="93759"/>
    <lineage>
        <taxon>Eukaryota</taxon>
        <taxon>Viridiplantae</taxon>
        <taxon>Streptophyta</taxon>
        <taxon>Embryophyta</taxon>
        <taxon>Tracheophyta</taxon>
        <taxon>Spermatophyta</taxon>
        <taxon>Magnoliopsida</taxon>
        <taxon>eudicotyledons</taxon>
        <taxon>Gunneridae</taxon>
        <taxon>Pentapetalae</taxon>
        <taxon>rosids</taxon>
        <taxon>malvids</taxon>
        <taxon>Malvales</taxon>
        <taxon>Malvaceae</taxon>
        <taxon>Grewioideae</taxon>
        <taxon>Apeibeae</taxon>
        <taxon>Corchorus</taxon>
    </lineage>
</organism>
<comment type="caution">
    <text evidence="1">The sequence shown here is derived from an EMBL/GenBank/DDBJ whole genome shotgun (WGS) entry which is preliminary data.</text>
</comment>
<accession>A0A1R3KR77</accession>
<name>A0A1R3KR77_9ROSI</name>
<evidence type="ECO:0000313" key="1">
    <source>
        <dbReference type="EMBL" id="OMP09567.1"/>
    </source>
</evidence>
<sequence length="381" mass="44067">MAPRPVALIGSMPRRKLDLTTTEDMPMRVPNRSVTWKTVQRKLDFSSEDAKPSMMITSTVQGTSMPMMTRSKITASAPHVLKPIVQFPTRSRSELRPWLEKRKKEIRTMAIENEVRIRRDHAIEFNRPKMVRPTVRAPIGVWQKVEHPKFPTPQIQRNRKTWRRRELRRSAKARKELQNAAMEEEVTALATSLEKCHFKKDAEEIVPEGMFKVTDDMTFEYLVGRGLEPWRAKLLLEQARLDKRIAFEQAKLDEREALIKEREASLNERIVFLQKKEADGQDKTNNEDPLYSSGTKLVLMDGEIGPDGVRNLYHQDGEISPDGVRNLYHQDGEISPDGVRNLYHQDREIGSDGVRNLYHQDGEIGSDGVTKFIPSGWRNWF</sequence>
<dbReference type="Proteomes" id="UP000187203">
    <property type="component" value="Unassembled WGS sequence"/>
</dbReference>
<reference evidence="2" key="1">
    <citation type="submission" date="2013-09" db="EMBL/GenBank/DDBJ databases">
        <title>Corchorus olitorius genome sequencing.</title>
        <authorList>
            <person name="Alam M."/>
            <person name="Haque M.S."/>
            <person name="Islam M.S."/>
            <person name="Emdad E.M."/>
            <person name="Islam M.M."/>
            <person name="Ahmed B."/>
            <person name="Halim A."/>
            <person name="Hossen Q.M.M."/>
            <person name="Hossain M.Z."/>
            <person name="Ahmed R."/>
            <person name="Khan M.M."/>
            <person name="Islam R."/>
            <person name="Rashid M.M."/>
            <person name="Khan S.A."/>
            <person name="Rahman M.S."/>
            <person name="Alam M."/>
            <person name="Yahiya A.S."/>
            <person name="Khan M.S."/>
            <person name="Azam M.S."/>
            <person name="Haque T."/>
            <person name="Lashkar M.Z.H."/>
            <person name="Akhand A.I."/>
            <person name="Morshed G."/>
            <person name="Roy S."/>
            <person name="Uddin K.S."/>
            <person name="Rabeya T."/>
            <person name="Hossain A.S."/>
            <person name="Chowdhury A."/>
            <person name="Snigdha A.R."/>
            <person name="Mortoza M.S."/>
            <person name="Matin S.A."/>
            <person name="Hoque S.M.E."/>
            <person name="Islam M.K."/>
            <person name="Roy D.K."/>
            <person name="Haider R."/>
            <person name="Moosa M.M."/>
            <person name="Elias S.M."/>
            <person name="Hasan A.M."/>
            <person name="Jahan S."/>
            <person name="Shafiuddin M."/>
            <person name="Mahmood N."/>
            <person name="Shommy N.S."/>
        </authorList>
    </citation>
    <scope>NUCLEOTIDE SEQUENCE [LARGE SCALE GENOMIC DNA]</scope>
    <source>
        <strain evidence="2">cv. O-4</strain>
    </source>
</reference>
<keyword evidence="2" id="KW-1185">Reference proteome</keyword>
<gene>
    <name evidence="1" type="ORF">COLO4_05341</name>
</gene>
<protein>
    <submittedName>
        <fullName evidence="1">Uncharacterized protein</fullName>
    </submittedName>
</protein>
<evidence type="ECO:0000313" key="2">
    <source>
        <dbReference type="Proteomes" id="UP000187203"/>
    </source>
</evidence>
<dbReference type="AlphaFoldDB" id="A0A1R3KR77"/>
<dbReference type="EMBL" id="AWUE01012313">
    <property type="protein sequence ID" value="OMP09567.1"/>
    <property type="molecule type" value="Genomic_DNA"/>
</dbReference>